<gene>
    <name evidence="1" type="ORF">QAD02_022817</name>
</gene>
<keyword evidence="2" id="KW-1185">Reference proteome</keyword>
<accession>A0ACC2PU54</accession>
<evidence type="ECO:0000313" key="1">
    <source>
        <dbReference type="EMBL" id="KAJ8687023.1"/>
    </source>
</evidence>
<proteinExistence type="predicted"/>
<name>A0ACC2PU54_9HYME</name>
<dbReference type="Proteomes" id="UP001239111">
    <property type="component" value="Chromosome 1"/>
</dbReference>
<comment type="caution">
    <text evidence="1">The sequence shown here is derived from an EMBL/GenBank/DDBJ whole genome shotgun (WGS) entry which is preliminary data.</text>
</comment>
<evidence type="ECO:0000313" key="2">
    <source>
        <dbReference type="Proteomes" id="UP001239111"/>
    </source>
</evidence>
<organism evidence="1 2">
    <name type="scientific">Eretmocerus hayati</name>
    <dbReference type="NCBI Taxonomy" id="131215"/>
    <lineage>
        <taxon>Eukaryota</taxon>
        <taxon>Metazoa</taxon>
        <taxon>Ecdysozoa</taxon>
        <taxon>Arthropoda</taxon>
        <taxon>Hexapoda</taxon>
        <taxon>Insecta</taxon>
        <taxon>Pterygota</taxon>
        <taxon>Neoptera</taxon>
        <taxon>Endopterygota</taxon>
        <taxon>Hymenoptera</taxon>
        <taxon>Apocrita</taxon>
        <taxon>Proctotrupomorpha</taxon>
        <taxon>Chalcidoidea</taxon>
        <taxon>Aphelinidae</taxon>
        <taxon>Aphelininae</taxon>
        <taxon>Eretmocerus</taxon>
    </lineage>
</organism>
<dbReference type="EMBL" id="CM056741">
    <property type="protein sequence ID" value="KAJ8687023.1"/>
    <property type="molecule type" value="Genomic_DNA"/>
</dbReference>
<sequence length="1119" mass="123815">MRLKVVTVTLLLTLASKGDGRPKDPDPLDGSRHEAVAAILDNSDSRTEKGHPRDFKDYQSIDHSLRTVATQLLNASAKHDDVVHMPEESLVTVETPMQTIHISTRIEDAVGEKNHEEPDDSTRMKYGIPVNSKFGHFDITNQGQAMPMTDEEIERELAAATAFTQRIQPTTASMLSTWISLYPPSGTTDSNDVPDVKIDIQSNQIPTTDMPIWSSTLAKQSTTSAKPTRKNEMRPSSTPGVNSGGPFTSTTKMIKNSTPVAMSNDVTDTTSPVPTLMMDDEDKTTMFEKKQQTQRTTGSVSMSPRLPSSTRKPQTKASTTPKLKITTPKMSTTKFQKGNSSVVKTRPPFLRTTSTSRTDAVTSTSKIEKVTLKPTSAPFPNRTENTDRPQFITKMKASILTNGQKTQAATPTTPKFGYSNILSKINFTTTEPPRTKVPESTKIDNFLKVHPKQPVESTKIEVQPIRMSPMVSTSINRIGETYNADKNSNNDVPENTSTDVKIDVDPVTINTVVPDESLSVESTTSTTTTTTKKPRLSNKRKKNKTRRRRPTSSTTQLSTSPSDEETIYTTTELAVELESAGIQESKIEPESKAPPTKKKKKTSSSTAVQKPIGTQLYNFISRDVMPSVGVMSLVGLGLGLASYFLYPFGSVIARRNYEVEPNYKYNLEEYGGPHGLREEEVLSKVYSGMTNNQHRENRYNAGVSNEKNPNYYRYTGSDQDQARPQMTTRNPTIVAKNPHGKVAYKPISTTSYTPDYHKSEFKYPELTTTSNYHQRQQQPSEFSYTAGKGGIGNNRQFVVGNIPKQYSDSEVDRIPELPRTESTIDFFKMLNQKDETQAQDSPQAEPLVAIAPINSDASASIADRDHQPASFEEVEFSPAAVAVEHGPRSLRIFDGNAKIPSRRKRSTVVDDKKPLLLIEKIMSGKRVERSSVIQVIPSKSEIEKERKEEEEEEDLSNEILDIIDDALPGKSDLQKKKHDGKQTTSTPSKVIKLNVTHLTPSSTPIKDSEKTSSTPKTTTKADSLSTDSTTTSTTTKPKTSSTTLGPTEFDFVDLGETTLNPKDNVFTTAKPKPPETIFGFAKRVAQFKLRLGLTILKHASENLAKYIGNVQKRINGDES</sequence>
<protein>
    <submittedName>
        <fullName evidence="1">Uncharacterized protein</fullName>
    </submittedName>
</protein>
<reference evidence="1" key="1">
    <citation type="submission" date="2023-04" db="EMBL/GenBank/DDBJ databases">
        <title>A chromosome-level genome assembly of the parasitoid wasp Eretmocerus hayati.</title>
        <authorList>
            <person name="Zhong Y."/>
            <person name="Liu S."/>
            <person name="Liu Y."/>
        </authorList>
    </citation>
    <scope>NUCLEOTIDE SEQUENCE</scope>
    <source>
        <strain evidence="1">ZJU_SS_LIU_2023</strain>
    </source>
</reference>